<keyword evidence="1" id="KW-0343">GTPase activation</keyword>
<dbReference type="GO" id="GO:0005096">
    <property type="term" value="F:GTPase activator activity"/>
    <property type="evidence" value="ECO:0007669"/>
    <property type="project" value="UniProtKB-KW"/>
</dbReference>
<name>G4TLY0_SERID</name>
<dbReference type="Pfam" id="PF03542">
    <property type="entry name" value="Tuberin"/>
    <property type="match status" value="1"/>
</dbReference>
<comment type="caution">
    <text evidence="4">The sequence shown here is derived from an EMBL/GenBank/DDBJ whole genome shotgun (WGS) entry which is preliminary data.</text>
</comment>
<dbReference type="GO" id="GO:0005634">
    <property type="term" value="C:nucleus"/>
    <property type="evidence" value="ECO:0007669"/>
    <property type="project" value="InterPro"/>
</dbReference>
<gene>
    <name evidence="4" type="ORF">PIIN_06257</name>
</gene>
<sequence>MSELDALLNTLTSELTHQGGDPTPQLIFHAQDLVALLDNGAGFGCQDIGKVIGPISILCSPDQDPRVRSLGYEAISAVCMHSLPSNSDSPTVLERRQLWDALCSAGEEWELEISASRIQALRALLGLGKSGEDTSLTPQVSNAEGLEQLLPETRKWLSHVVEILFSSSEASRDSRDSHSYHLASEDEMETFITELDRIINCIIFDNPKVLSDNEFEETLELYCSWIQRISKDEAWVAITQSSFATPTTLTQPKAPRIHHRNTSAATTPTTFTFPSSIVTPAETTASLSRLPHTSSTSAHDPGIRSFHLAIGRLFTGLLERSLQQHLLIPTEILSQAIKCLCFLLALVMKPVAQGAIGDAPLVTKEVVATSSSSIRSIQSSSSLVSPANPKSRSPRTRATPRAASHDVLASVIEAGFGASIEERLTSIFDALVQNKWYSASALDIVQALVLPAKDDQPDGSFIAHGATRFLRCSILKALKLEVARLRFNEAVANSHGMSGAPSSFGDRELFELGWKANSGGILSARFETFGTGLREAVVAWRQKALSSATVNNSAETILIECCGIVSDVLAVCPDGSVIEVPRFTGEIIEELSEYVQAYRLLDGTIYRLRLSTISTAPTPLLHSITELLRLPLGETVTKPSIGSILLKLSGHLNDNDGLSVINHLVAKSELSPSHPDWAANFHTLIASFCGNLRGHPKSRRAIALQLAKVYAEITDIEQEELRAEIVGDMVAMWEQTLCEETNEDILTAAFDIMSAEIVLATMADESADQPADKRVEWISIAHRIRDLWFKLAVTSPPYYESDRLTLLQSPIPISTGFHTPSIVSTPAVDQALQSPSTATLVASTSSDTPPAVSMAEPTVNGIQETSSPRKGQAVLAVIFLIKAFNKLSFRSPQSLKVLLTDASRRQSASAAGMAISLFRNIVQLIGTDRRDPAGVDANGRPAPAERLQCPKARLVILQWFLRLRADRDHRVYAVGEIEAEVLPLARLVYRAQRPKAADGQNQSERTGRDLPSALAERRRNRAETRGASDMRARTLERDRERETASRDHTREPRSRGAEVLSASASRSRSRPPASPGVTRSLVQRPQEMIWYLPDPLAYSRRRRQLWLHVDYYVETLITLLEYEGDWEIISYILCHLPLQLSNKHFFCGPKTKIQIRKLVLVICNAINDDKLHSNLDSSLPYDLKAVDVQALLYHTLTVLISYHKIFDPDAGGYDQAYLPVKSNIVEVIFRGLARDGVTNKPCLEALSLAVYELPDQVAKFTAPIVEKLSRIMSNPNMAVHILELLMIIGYTPKLYSGSFREEEYKRVFGVALLYIEHHYRPDAKTLRTSDGRDSFALAQHVLNTAFFVIYIWFMAIKLEDRARYVPFITNKLISANSRNEQLEPTTEICFDWLARYAYSNADPKSASSFLYRSIVAPSAGAFNVNKSWDEQHENEMLNVSAIKAWKLGNSIVTISTMKHPPGWVRIVSRRPSGLTELICRLENWPHVSPGDFAPDLTSMPVTMLSERPVHEEGDESLDVDENYLTALINDIVEQSDVIQDIQKPDPISGYVWSGVAPSQRRKEVTLDPAYIALLLSAYPVGMMTRPSRFPDYNALKDTLRVIDFTPVIDTHKVGVLYVAPDQTKESEILRNRHGSPAYTRFLAELGRVIKPSNQLEVYTGGLRSETHGDYAYAWWDDMSQVIYHVATVMPNIHNCLYKKQEIGNDGVKIIWNDGGTPFKFDTIPSEYTLINVIVEPHSIGARGAYSDNKHENEFFKITLQTAPTLPRITPIGEFKIISAEKLSMALRHFTLQACLFCRTWEMTGQDGDHVIPLQTNWQTRLKFIQNSESKLPPPRPEPADQDQHASTLVHRAASRDFTLAY</sequence>
<dbReference type="PROSITE" id="PS50085">
    <property type="entry name" value="RAPGAP"/>
    <property type="match status" value="1"/>
</dbReference>
<dbReference type="InParanoid" id="G4TLY0"/>
<dbReference type="InterPro" id="IPR016024">
    <property type="entry name" value="ARM-type_fold"/>
</dbReference>
<dbReference type="InterPro" id="IPR000331">
    <property type="entry name" value="Rap/Ran_GAP_dom"/>
</dbReference>
<dbReference type="InterPro" id="IPR035974">
    <property type="entry name" value="Rap/Ran-GAP_sf"/>
</dbReference>
<evidence type="ECO:0000256" key="2">
    <source>
        <dbReference type="SAM" id="MobiDB-lite"/>
    </source>
</evidence>
<accession>G4TLY0</accession>
<dbReference type="InterPro" id="IPR027107">
    <property type="entry name" value="Tuberin/Ral-act_asu"/>
</dbReference>
<dbReference type="PANTHER" id="PTHR10063">
    <property type="entry name" value="TUBERIN"/>
    <property type="match status" value="1"/>
</dbReference>
<dbReference type="Proteomes" id="UP000007148">
    <property type="component" value="Unassembled WGS sequence"/>
</dbReference>
<evidence type="ECO:0000256" key="1">
    <source>
        <dbReference type="ARBA" id="ARBA00022468"/>
    </source>
</evidence>
<proteinExistence type="predicted"/>
<dbReference type="OrthoDB" id="19311at2759"/>
<dbReference type="GO" id="GO:0051056">
    <property type="term" value="P:regulation of small GTPase mediated signal transduction"/>
    <property type="evidence" value="ECO:0007669"/>
    <property type="project" value="InterPro"/>
</dbReference>
<dbReference type="EMBL" id="CAFZ01000158">
    <property type="protein sequence ID" value="CCA72323.1"/>
    <property type="molecule type" value="Genomic_DNA"/>
</dbReference>
<dbReference type="STRING" id="1109443.G4TLY0"/>
<feature type="domain" description="Rap-GAP" evidence="3">
    <location>
        <begin position="1599"/>
        <end position="1827"/>
    </location>
</feature>
<evidence type="ECO:0000313" key="5">
    <source>
        <dbReference type="Proteomes" id="UP000007148"/>
    </source>
</evidence>
<reference evidence="4 5" key="1">
    <citation type="journal article" date="2011" name="PLoS Pathog.">
        <title>Endophytic Life Strategies Decoded by Genome and Transcriptome Analyses of the Mutualistic Root Symbiont Piriformospora indica.</title>
        <authorList>
            <person name="Zuccaro A."/>
            <person name="Lahrmann U."/>
            <person name="Guldener U."/>
            <person name="Langen G."/>
            <person name="Pfiffi S."/>
            <person name="Biedenkopf D."/>
            <person name="Wong P."/>
            <person name="Samans B."/>
            <person name="Grimm C."/>
            <person name="Basiewicz M."/>
            <person name="Murat C."/>
            <person name="Martin F."/>
            <person name="Kogel K.H."/>
        </authorList>
    </citation>
    <scope>NUCLEOTIDE SEQUENCE [LARGE SCALE GENOMIC DNA]</scope>
    <source>
        <strain evidence="4 5">DSM 11827</strain>
    </source>
</reference>
<dbReference type="GO" id="GO:0033596">
    <property type="term" value="C:TSC1-TSC2 complex"/>
    <property type="evidence" value="ECO:0007669"/>
    <property type="project" value="TreeGrafter"/>
</dbReference>
<evidence type="ECO:0000313" key="4">
    <source>
        <dbReference type="EMBL" id="CCA72323.1"/>
    </source>
</evidence>
<dbReference type="SUPFAM" id="SSF48371">
    <property type="entry name" value="ARM repeat"/>
    <property type="match status" value="1"/>
</dbReference>
<feature type="compositionally biased region" description="Basic and acidic residues" evidence="2">
    <location>
        <begin position="1015"/>
        <end position="1056"/>
    </location>
</feature>
<dbReference type="eggNOG" id="KOG3687">
    <property type="taxonomic scope" value="Eukaryota"/>
</dbReference>
<dbReference type="SUPFAM" id="SSF111347">
    <property type="entry name" value="Rap/Ran-GAP"/>
    <property type="match status" value="1"/>
</dbReference>
<organism evidence="4 5">
    <name type="scientific">Serendipita indica (strain DSM 11827)</name>
    <name type="common">Root endophyte fungus</name>
    <name type="synonym">Piriformospora indica</name>
    <dbReference type="NCBI Taxonomy" id="1109443"/>
    <lineage>
        <taxon>Eukaryota</taxon>
        <taxon>Fungi</taxon>
        <taxon>Dikarya</taxon>
        <taxon>Basidiomycota</taxon>
        <taxon>Agaricomycotina</taxon>
        <taxon>Agaricomycetes</taxon>
        <taxon>Sebacinales</taxon>
        <taxon>Serendipitaceae</taxon>
        <taxon>Serendipita</taxon>
    </lineage>
</organism>
<keyword evidence="5" id="KW-1185">Reference proteome</keyword>
<dbReference type="OMA" id="TEVAFDW"/>
<feature type="region of interest" description="Disordered" evidence="2">
    <location>
        <begin position="379"/>
        <end position="402"/>
    </location>
</feature>
<dbReference type="Pfam" id="PF02145">
    <property type="entry name" value="Rap_GAP"/>
    <property type="match status" value="1"/>
</dbReference>
<feature type="region of interest" description="Disordered" evidence="2">
    <location>
        <begin position="993"/>
        <end position="1079"/>
    </location>
</feature>
<dbReference type="Gene3D" id="3.40.50.11210">
    <property type="entry name" value="Rap/Ran-GAP"/>
    <property type="match status" value="1"/>
</dbReference>
<protein>
    <recommendedName>
        <fullName evidence="3">Rap-GAP domain-containing protein</fullName>
    </recommendedName>
</protein>
<dbReference type="PANTHER" id="PTHR10063:SF0">
    <property type="entry name" value="TUBERIN"/>
    <property type="match status" value="1"/>
</dbReference>
<dbReference type="GO" id="GO:0032007">
    <property type="term" value="P:negative regulation of TOR signaling"/>
    <property type="evidence" value="ECO:0007669"/>
    <property type="project" value="TreeGrafter"/>
</dbReference>
<dbReference type="HOGENOM" id="CLU_001124_0_0_1"/>
<feature type="region of interest" description="Disordered" evidence="2">
    <location>
        <begin position="1827"/>
        <end position="1846"/>
    </location>
</feature>
<dbReference type="InterPro" id="IPR018515">
    <property type="entry name" value="Tuberin-type_domain"/>
</dbReference>
<evidence type="ECO:0000259" key="3">
    <source>
        <dbReference type="PROSITE" id="PS50085"/>
    </source>
</evidence>